<organism evidence="2 3">
    <name type="scientific">Salinomyces thailandicus</name>
    <dbReference type="NCBI Taxonomy" id="706561"/>
    <lineage>
        <taxon>Eukaryota</taxon>
        <taxon>Fungi</taxon>
        <taxon>Dikarya</taxon>
        <taxon>Ascomycota</taxon>
        <taxon>Pezizomycotina</taxon>
        <taxon>Dothideomycetes</taxon>
        <taxon>Dothideomycetidae</taxon>
        <taxon>Mycosphaerellales</taxon>
        <taxon>Teratosphaeriaceae</taxon>
        <taxon>Salinomyces</taxon>
    </lineage>
</organism>
<name>A0A4U0TZS2_9PEZI</name>
<protein>
    <submittedName>
        <fullName evidence="2">Uncharacterized protein</fullName>
    </submittedName>
</protein>
<dbReference type="AlphaFoldDB" id="A0A4U0TZS2"/>
<evidence type="ECO:0000313" key="3">
    <source>
        <dbReference type="Proteomes" id="UP000308549"/>
    </source>
</evidence>
<evidence type="ECO:0000313" key="2">
    <source>
        <dbReference type="EMBL" id="TKA27546.1"/>
    </source>
</evidence>
<dbReference type="Proteomes" id="UP000308549">
    <property type="component" value="Unassembled WGS sequence"/>
</dbReference>
<reference evidence="2 3" key="1">
    <citation type="submission" date="2017-03" db="EMBL/GenBank/DDBJ databases">
        <title>Genomes of endolithic fungi from Antarctica.</title>
        <authorList>
            <person name="Coleine C."/>
            <person name="Masonjones S."/>
            <person name="Stajich J.E."/>
        </authorList>
    </citation>
    <scope>NUCLEOTIDE SEQUENCE [LARGE SCALE GENOMIC DNA]</scope>
    <source>
        <strain evidence="2 3">CCFEE 6315</strain>
    </source>
</reference>
<feature type="region of interest" description="Disordered" evidence="1">
    <location>
        <begin position="1"/>
        <end position="41"/>
    </location>
</feature>
<sequence>MSDEKHTAMGEADDLPPYHSADYATQPANTTLNFPPPPQRQCPNFDGREDIGSPIHYTRDPHRLVLYLVPFPKPSLAKVPNEQVPTHFLIYTPPPLPLSKPKEGEKEGHVHKVQRKWEAEIRDAKTGNAKTMSWKGVKGKVTKGINWGIGQPKTSNREFLNRIGADQLKQEIVNTMLRSKSQAQRDAIIATDLLPVSLAIDTLATFPVSLAIDTLATLVWPFGGLLKIDAVWAHASIRGAKTSQRYLAARCHERSPELCPFVVAPPTDTEVLEAIGWSASQTGGVERNWEDEQWEVSEVMGDLKQVMSKGAKEGGKWCGAFEKEPEKALKK</sequence>
<dbReference type="EMBL" id="NAJL01000022">
    <property type="protein sequence ID" value="TKA27546.1"/>
    <property type="molecule type" value="Genomic_DNA"/>
</dbReference>
<comment type="caution">
    <text evidence="2">The sequence shown here is derived from an EMBL/GenBank/DDBJ whole genome shotgun (WGS) entry which is preliminary data.</text>
</comment>
<keyword evidence="3" id="KW-1185">Reference proteome</keyword>
<evidence type="ECO:0000256" key="1">
    <source>
        <dbReference type="SAM" id="MobiDB-lite"/>
    </source>
</evidence>
<gene>
    <name evidence="2" type="ORF">B0A50_04376</name>
</gene>
<proteinExistence type="predicted"/>
<dbReference type="OrthoDB" id="3189033at2759"/>
<accession>A0A4U0TZS2</accession>